<evidence type="ECO:0000313" key="2">
    <source>
        <dbReference type="EMBL" id="SFW90740.1"/>
    </source>
</evidence>
<keyword evidence="5" id="KW-1185">Reference proteome</keyword>
<dbReference type="STRING" id="1004.SAMN05661012_06666"/>
<organism evidence="2 4">
    <name type="scientific">Chitinophaga sancti</name>
    <dbReference type="NCBI Taxonomy" id="1004"/>
    <lineage>
        <taxon>Bacteria</taxon>
        <taxon>Pseudomonadati</taxon>
        <taxon>Bacteroidota</taxon>
        <taxon>Chitinophagia</taxon>
        <taxon>Chitinophagales</taxon>
        <taxon>Chitinophagaceae</taxon>
        <taxon>Chitinophaga</taxon>
    </lineage>
</organism>
<dbReference type="Proteomes" id="UP000183788">
    <property type="component" value="Unassembled WGS sequence"/>
</dbReference>
<evidence type="ECO:0000313" key="3">
    <source>
        <dbReference type="EMBL" id="WQG88331.1"/>
    </source>
</evidence>
<keyword evidence="1" id="KW-0472">Membrane</keyword>
<reference evidence="3 5" key="2">
    <citation type="submission" date="2023-11" db="EMBL/GenBank/DDBJ databases">
        <title>MicrobeMod: A computational toolkit for identifying prokaryotic methylation and restriction-modification with nanopore sequencing.</title>
        <authorList>
            <person name="Crits-Christoph A."/>
            <person name="Kang S.C."/>
            <person name="Lee H."/>
            <person name="Ostrov N."/>
        </authorList>
    </citation>
    <scope>NUCLEOTIDE SEQUENCE [LARGE SCALE GENOMIC DNA]</scope>
    <source>
        <strain evidence="3 5">ATCC 23090</strain>
    </source>
</reference>
<feature type="transmembrane region" description="Helical" evidence="1">
    <location>
        <begin position="109"/>
        <end position="128"/>
    </location>
</feature>
<protein>
    <recommendedName>
        <fullName evidence="6">Dolichyl-phosphate-mannose-protein mannosyltransferase</fullName>
    </recommendedName>
</protein>
<dbReference type="Proteomes" id="UP001326715">
    <property type="component" value="Chromosome"/>
</dbReference>
<evidence type="ECO:0000313" key="4">
    <source>
        <dbReference type="Proteomes" id="UP000183788"/>
    </source>
</evidence>
<feature type="transmembrane region" description="Helical" evidence="1">
    <location>
        <begin position="134"/>
        <end position="154"/>
    </location>
</feature>
<evidence type="ECO:0000313" key="5">
    <source>
        <dbReference type="Proteomes" id="UP001326715"/>
    </source>
</evidence>
<proteinExistence type="predicted"/>
<dbReference type="EMBL" id="CP140154">
    <property type="protein sequence ID" value="WQG88331.1"/>
    <property type="molecule type" value="Genomic_DNA"/>
</dbReference>
<feature type="transmembrane region" description="Helical" evidence="1">
    <location>
        <begin position="163"/>
        <end position="190"/>
    </location>
</feature>
<gene>
    <name evidence="2" type="ORF">SAMN05661012_06666</name>
    <name evidence="3" type="ORF">SR876_25760</name>
</gene>
<feature type="transmembrane region" description="Helical" evidence="1">
    <location>
        <begin position="18"/>
        <end position="35"/>
    </location>
</feature>
<sequence length="483" mass="55846">MALIDNHKTPAYLRQPQIWLGIALLLSFLLFKRLYTAASFIPDSYSYIAAAYHNMKINIWPIGYSKVLRFVSVFTHSQLVLVWVQYLSLQLALFYLINRILKISVVNRYTKFLIIAAMFNPIVFYISNMITSDAFFIALSIVWFAQLLDIIFFFKTRTLWTHVLVLALVFTFRYNGFFYPIISIGIILFSAASRKAKLATICGILFAIGAFIINTTDQYKEKTNTEQFSAFGGWQLAANSLYMYSHLPQESGKDMPANLQVLHTMVNKHLDSLNRLHSRPDSLLGIYYLWDEKAPLKSYLRTVWQKDTTTDYFIKYASMGNVFRRYGQYLISHHPLEYFRYFIVPNFKAFYVPPPEFLSTFNMGSDKVDTLAQVWFDLNSKQVQFPKVDYGMLPIKLMPIAFALVNCFYLASCLGFFYLFGLFGWTNLHKLIYLTLLIAGINMVFSITASPIVLRYQIFPLFVFSLTAFVVFDKVLSNSPDNG</sequence>
<keyword evidence="1" id="KW-1133">Transmembrane helix</keyword>
<reference evidence="2 4" key="1">
    <citation type="submission" date="2016-11" db="EMBL/GenBank/DDBJ databases">
        <authorList>
            <person name="Jaros S."/>
            <person name="Januszkiewicz K."/>
            <person name="Wedrychowicz H."/>
        </authorList>
    </citation>
    <scope>NUCLEOTIDE SEQUENCE [LARGE SCALE GENOMIC DNA]</scope>
    <source>
        <strain evidence="2 4">DSM 784</strain>
    </source>
</reference>
<dbReference type="EMBL" id="FPIZ01000053">
    <property type="protein sequence ID" value="SFW90740.1"/>
    <property type="molecule type" value="Genomic_DNA"/>
</dbReference>
<dbReference type="AlphaFoldDB" id="A0A1K1T2K5"/>
<dbReference type="OrthoDB" id="636847at2"/>
<keyword evidence="1" id="KW-0812">Transmembrane</keyword>
<evidence type="ECO:0000256" key="1">
    <source>
        <dbReference type="SAM" id="Phobius"/>
    </source>
</evidence>
<evidence type="ECO:0008006" key="6">
    <source>
        <dbReference type="Google" id="ProtNLM"/>
    </source>
</evidence>
<feature type="transmembrane region" description="Helical" evidence="1">
    <location>
        <begin position="400"/>
        <end position="425"/>
    </location>
</feature>
<feature type="transmembrane region" description="Helical" evidence="1">
    <location>
        <begin position="196"/>
        <end position="213"/>
    </location>
</feature>
<feature type="transmembrane region" description="Helical" evidence="1">
    <location>
        <begin position="431"/>
        <end position="449"/>
    </location>
</feature>
<accession>A0A1K1T2K5</accession>
<feature type="transmembrane region" description="Helical" evidence="1">
    <location>
        <begin position="79"/>
        <end position="97"/>
    </location>
</feature>
<dbReference type="RefSeq" id="WP_072366675.1">
    <property type="nucleotide sequence ID" value="NZ_CP139972.1"/>
</dbReference>
<name>A0A1K1T2K5_9BACT</name>